<reference evidence="2" key="1">
    <citation type="journal article" date="2016" name="Nat. Biotechnol.">
        <title>Sequencing wild and cultivated cassava and related species reveals extensive interspecific hybridization and genetic diversity.</title>
        <authorList>
            <person name="Bredeson J.V."/>
            <person name="Lyons J.B."/>
            <person name="Prochnik S.E."/>
            <person name="Wu G.A."/>
            <person name="Ha C.M."/>
            <person name="Edsinger-Gonzales E."/>
            <person name="Grimwood J."/>
            <person name="Schmutz J."/>
            <person name="Rabbi I.Y."/>
            <person name="Egesi C."/>
            <person name="Nauluvula P."/>
            <person name="Lebot V."/>
            <person name="Ndunguru J."/>
            <person name="Mkamilo G."/>
            <person name="Bart R.S."/>
            <person name="Setter T.L."/>
            <person name="Gleadow R.M."/>
            <person name="Kulakow P."/>
            <person name="Ferguson M.E."/>
            <person name="Rounsley S."/>
            <person name="Rokhsar D.S."/>
        </authorList>
    </citation>
    <scope>NUCLEOTIDE SEQUENCE [LARGE SCALE GENOMIC DNA]</scope>
    <source>
        <strain evidence="2">cv. AM560-2</strain>
    </source>
</reference>
<protein>
    <submittedName>
        <fullName evidence="1">Uncharacterized protein</fullName>
    </submittedName>
</protein>
<comment type="caution">
    <text evidence="1">The sequence shown here is derived from an EMBL/GenBank/DDBJ whole genome shotgun (WGS) entry which is preliminary data.</text>
</comment>
<name>A0ACB7GZY0_MANES</name>
<evidence type="ECO:0000313" key="1">
    <source>
        <dbReference type="EMBL" id="KAG8645958.1"/>
    </source>
</evidence>
<dbReference type="EMBL" id="CM004396">
    <property type="protein sequence ID" value="KAG8645958.1"/>
    <property type="molecule type" value="Genomic_DNA"/>
</dbReference>
<accession>A0ACB7GZY0</accession>
<dbReference type="Proteomes" id="UP000091857">
    <property type="component" value="Chromosome 10"/>
</dbReference>
<evidence type="ECO:0000313" key="2">
    <source>
        <dbReference type="Proteomes" id="UP000091857"/>
    </source>
</evidence>
<proteinExistence type="predicted"/>
<sequence>MKTEGKDSKLKLKLSLPPPPPQGVSFAEFLTPSGTFLDGDLRVNRDGIRIVSQSETEAAPLIRPSDQQLALADLETIKVLGKGNGGIVQLVQHKWTQQLFALKVMELKIEESARKLIARELRINLTSQCPNVVMFYESFYDNGKISIVLEYMDGGSLADLLNKVKKIAEAYLAAICKQVLQGLLYLHHEKHIIHRDLKPCNILINHEGEVKIADFGVSAIMASTSGHANTYVGTYHYMSPERISSEVSGGEHNYRSDIWSLGIVMLQCATGQFPYSPPDRSEDWASVYQLVAAIVKQPEPCAPSDQFSPEFCSFISSCLQKDPTKRWSARDLLVTETFIFLLLDIQMKYHQFCADQQTFLTFYFPFNIFNCNGRNIHS</sequence>
<keyword evidence="2" id="KW-1185">Reference proteome</keyword>
<organism evidence="1 2">
    <name type="scientific">Manihot esculenta</name>
    <name type="common">Cassava</name>
    <name type="synonym">Jatropha manihot</name>
    <dbReference type="NCBI Taxonomy" id="3983"/>
    <lineage>
        <taxon>Eukaryota</taxon>
        <taxon>Viridiplantae</taxon>
        <taxon>Streptophyta</taxon>
        <taxon>Embryophyta</taxon>
        <taxon>Tracheophyta</taxon>
        <taxon>Spermatophyta</taxon>
        <taxon>Magnoliopsida</taxon>
        <taxon>eudicotyledons</taxon>
        <taxon>Gunneridae</taxon>
        <taxon>Pentapetalae</taxon>
        <taxon>rosids</taxon>
        <taxon>fabids</taxon>
        <taxon>Malpighiales</taxon>
        <taxon>Euphorbiaceae</taxon>
        <taxon>Crotonoideae</taxon>
        <taxon>Manihoteae</taxon>
        <taxon>Manihot</taxon>
    </lineage>
</organism>
<gene>
    <name evidence="1" type="ORF">MANES_10G112500v8</name>
</gene>